<dbReference type="InterPro" id="IPR000467">
    <property type="entry name" value="G_patch_dom"/>
</dbReference>
<sequence>MSKNSRIYPDWNPNALRSNSFPDCHWKLCLQFMDRHKNLLPPDQLYALAHIFANTQLLLRGDADQTMQLVLDLVKEQLPAGPEVPAEGVDHVENSCWEKVAEPEFLESSPVVEMEALDISASDDEVAVKEEPEEMVETVEEVLVTLDCPKTEAMTSLDCKNESSSNVEMEEVKDTVPESAQVASVSEAPTKFIRVVPAVEPISMESFYNNLILMDENFEKTQTHFNRLKCGRLEMILKQHADLSHSATVKIDGRALAQACGKKRPQAQAKAIQLFFANMRDHCYRIETLLPANLFQSTSPDVVPRQTVQQLQQANCPERINESNLGFRMLQKIGWTGGALGANAQGRLDPVECSTLRKGRAGIGAVQEETIDPAHYRQVMKDFGARNGGAPLVFSAEFTNRECQELQRIASQLRLDGRIVTQPKGVKRFAVLPRELPPQEIVRRIVIEQDVGLSAQYRVVPPKRSASFSKADPTPEVVPDCPKAPESTGVCTDKSASEGSENDSQSSSEEESDEEDHPASATTLNVLSQKPQKKSTLDAEFCNEILESLTRFKPIRPLRSIEDVFHNIVLIGRHTIAKTAKEFKKLGSGKLRWTNRQRTEGGFCARIVVGEFVLTEVCNLNQKMAKKRVMKAFFEKAAMFCYRLSQKNYKKDKSNAVSRNENPNTNIEFYRNIIEHFAKDGAEQDLMFDTKFTKNERNMLKRIAHEFHLRTVNCGRKGKRRLCVHGKKLPALATVERIVVHKDPWLMARYEVTPPRIGARLVDGDSL</sequence>
<accession>A0A1Q3FVZ2</accession>
<feature type="domain" description="R3H" evidence="3">
    <location>
        <begin position="664"/>
        <end position="728"/>
    </location>
</feature>
<dbReference type="Gene3D" id="3.30.1370.50">
    <property type="entry name" value="R3H-like domain"/>
    <property type="match status" value="1"/>
</dbReference>
<evidence type="ECO:0000259" key="2">
    <source>
        <dbReference type="PROSITE" id="PS50174"/>
    </source>
</evidence>
<evidence type="ECO:0000259" key="3">
    <source>
        <dbReference type="PROSITE" id="PS51061"/>
    </source>
</evidence>
<dbReference type="PROSITE" id="PS51061">
    <property type="entry name" value="R3H"/>
    <property type="match status" value="1"/>
</dbReference>
<dbReference type="InterPro" id="IPR036867">
    <property type="entry name" value="R3H_dom_sf"/>
</dbReference>
<dbReference type="PANTHER" id="PTHR20923">
    <property type="entry name" value="BAT4 PROTEIN-RELATED"/>
    <property type="match status" value="1"/>
</dbReference>
<organism evidence="4">
    <name type="scientific">Culex tarsalis</name>
    <name type="common">Encephalitis mosquito</name>
    <dbReference type="NCBI Taxonomy" id="7177"/>
    <lineage>
        <taxon>Eukaryota</taxon>
        <taxon>Metazoa</taxon>
        <taxon>Ecdysozoa</taxon>
        <taxon>Arthropoda</taxon>
        <taxon>Hexapoda</taxon>
        <taxon>Insecta</taxon>
        <taxon>Pterygota</taxon>
        <taxon>Neoptera</taxon>
        <taxon>Endopterygota</taxon>
        <taxon>Diptera</taxon>
        <taxon>Nematocera</taxon>
        <taxon>Culicoidea</taxon>
        <taxon>Culicidae</taxon>
        <taxon>Culicinae</taxon>
        <taxon>Culicini</taxon>
        <taxon>Culex</taxon>
        <taxon>Culex</taxon>
    </lineage>
</organism>
<dbReference type="EMBL" id="GFDL01003271">
    <property type="protein sequence ID" value="JAV31774.1"/>
    <property type="molecule type" value="Transcribed_RNA"/>
</dbReference>
<dbReference type="InterPro" id="IPR001374">
    <property type="entry name" value="R3H_dom"/>
</dbReference>
<dbReference type="InterPro" id="IPR039146">
    <property type="entry name" value="GPANK1"/>
</dbReference>
<feature type="compositionally biased region" description="Low complexity" evidence="1">
    <location>
        <begin position="497"/>
        <end position="507"/>
    </location>
</feature>
<protein>
    <recommendedName>
        <fullName evidence="5">G-patch domain-containing protein</fullName>
    </recommendedName>
</protein>
<dbReference type="PANTHER" id="PTHR20923:SF1">
    <property type="entry name" value="G PATCH DOMAIN AND ANKYRIN REPEAT-CONTAINING PROTEIN 1"/>
    <property type="match status" value="1"/>
</dbReference>
<evidence type="ECO:0008006" key="5">
    <source>
        <dbReference type="Google" id="ProtNLM"/>
    </source>
</evidence>
<dbReference type="SMART" id="SM00443">
    <property type="entry name" value="G_patch"/>
    <property type="match status" value="1"/>
</dbReference>
<evidence type="ECO:0000256" key="1">
    <source>
        <dbReference type="SAM" id="MobiDB-lite"/>
    </source>
</evidence>
<feature type="region of interest" description="Disordered" evidence="1">
    <location>
        <begin position="463"/>
        <end position="531"/>
    </location>
</feature>
<feature type="domain" description="G-patch" evidence="2">
    <location>
        <begin position="322"/>
        <end position="368"/>
    </location>
</feature>
<reference evidence="4" key="1">
    <citation type="submission" date="2017-01" db="EMBL/GenBank/DDBJ databases">
        <title>A deep insight into the sialotranscriptome of adult male and female Cluex tarsalis mosquitoes.</title>
        <authorList>
            <person name="Ribeiro J.M."/>
            <person name="Moreira F."/>
            <person name="Bernard K.A."/>
            <person name="Calvo E."/>
        </authorList>
    </citation>
    <scope>NUCLEOTIDE SEQUENCE</scope>
    <source>
        <strain evidence="4">Kern County</strain>
        <tissue evidence="4">Salivary glands</tissue>
    </source>
</reference>
<dbReference type="PROSITE" id="PS50174">
    <property type="entry name" value="G_PATCH"/>
    <property type="match status" value="1"/>
</dbReference>
<dbReference type="AlphaFoldDB" id="A0A1Q3FVZ2"/>
<dbReference type="Pfam" id="PF01585">
    <property type="entry name" value="G-patch"/>
    <property type="match status" value="1"/>
</dbReference>
<name>A0A1Q3FVZ2_CULTA</name>
<proteinExistence type="predicted"/>
<dbReference type="GO" id="GO:0003676">
    <property type="term" value="F:nucleic acid binding"/>
    <property type="evidence" value="ECO:0007669"/>
    <property type="project" value="UniProtKB-UniRule"/>
</dbReference>
<evidence type="ECO:0000313" key="4">
    <source>
        <dbReference type="EMBL" id="JAV31774.1"/>
    </source>
</evidence>